<organism evidence="2 3">
    <name type="scientific">Citrus x changshan-huyou</name>
    <dbReference type="NCBI Taxonomy" id="2935761"/>
    <lineage>
        <taxon>Eukaryota</taxon>
        <taxon>Viridiplantae</taxon>
        <taxon>Streptophyta</taxon>
        <taxon>Embryophyta</taxon>
        <taxon>Tracheophyta</taxon>
        <taxon>Spermatophyta</taxon>
        <taxon>Magnoliopsida</taxon>
        <taxon>eudicotyledons</taxon>
        <taxon>Gunneridae</taxon>
        <taxon>Pentapetalae</taxon>
        <taxon>rosids</taxon>
        <taxon>malvids</taxon>
        <taxon>Sapindales</taxon>
        <taxon>Rutaceae</taxon>
        <taxon>Aurantioideae</taxon>
        <taxon>Citrus</taxon>
    </lineage>
</organism>
<feature type="coiled-coil region" evidence="1">
    <location>
        <begin position="5"/>
        <end position="81"/>
    </location>
</feature>
<dbReference type="EMBL" id="JBCGBO010000002">
    <property type="protein sequence ID" value="KAK9222425.1"/>
    <property type="molecule type" value="Genomic_DNA"/>
</dbReference>
<proteinExistence type="predicted"/>
<dbReference type="AlphaFoldDB" id="A0AAP0MUX9"/>
<keyword evidence="3" id="KW-1185">Reference proteome</keyword>
<evidence type="ECO:0000313" key="3">
    <source>
        <dbReference type="Proteomes" id="UP001428341"/>
    </source>
</evidence>
<sequence length="121" mass="14176">MLVFLSTYEDRAKAVETKVQELSFQNSKTIEYNFEIQCSLDDAKAKEKTTLNKENAKIKKAKKLEKEVSIAKEQIKSMLDLGYEEYLKRLKDCHMFFVCYNLDANIKVVDKHLKELGVRFD</sequence>
<protein>
    <submittedName>
        <fullName evidence="2">Uncharacterized protein</fullName>
    </submittedName>
</protein>
<evidence type="ECO:0000256" key="1">
    <source>
        <dbReference type="SAM" id="Coils"/>
    </source>
</evidence>
<comment type="caution">
    <text evidence="2">The sequence shown here is derived from an EMBL/GenBank/DDBJ whole genome shotgun (WGS) entry which is preliminary data.</text>
</comment>
<keyword evidence="1" id="KW-0175">Coiled coil</keyword>
<gene>
    <name evidence="2" type="ORF">WN944_010860</name>
</gene>
<name>A0AAP0MUX9_9ROSI</name>
<evidence type="ECO:0000313" key="2">
    <source>
        <dbReference type="EMBL" id="KAK9222425.1"/>
    </source>
</evidence>
<accession>A0AAP0MUX9</accession>
<dbReference type="Proteomes" id="UP001428341">
    <property type="component" value="Unassembled WGS sequence"/>
</dbReference>
<reference evidence="2 3" key="1">
    <citation type="submission" date="2024-05" db="EMBL/GenBank/DDBJ databases">
        <title>Haplotype-resolved chromosome-level genome assembly of Huyou (Citrus changshanensis).</title>
        <authorList>
            <person name="Miao C."/>
            <person name="Chen W."/>
            <person name="Wu Y."/>
            <person name="Wang L."/>
            <person name="Zhao S."/>
            <person name="Grierson D."/>
            <person name="Xu C."/>
            <person name="Chen K."/>
        </authorList>
    </citation>
    <scope>NUCLEOTIDE SEQUENCE [LARGE SCALE GENOMIC DNA]</scope>
    <source>
        <strain evidence="2">01-14</strain>
        <tissue evidence="2">Leaf</tissue>
    </source>
</reference>